<dbReference type="GO" id="GO:0051213">
    <property type="term" value="F:dioxygenase activity"/>
    <property type="evidence" value="ECO:0007669"/>
    <property type="project" value="UniProtKB-KW"/>
</dbReference>
<evidence type="ECO:0000313" key="6">
    <source>
        <dbReference type="Proteomes" id="UP000257109"/>
    </source>
</evidence>
<sequence>FGYKGVTTESLGINDTDFKDWPFILRVIKYNFTQEALGTIGILLHSDTGFITLLQDDETIGGLELKDNSNTFNAVPTQPRTFFCIVGDVGHVWSNGRFLNMKHRVLCKEVANRYSTDAFVLSARNSIVEPHEKLVDPDHTRLYRPFKYEDLRQFRITTKKRDDLVERREVVHTVAWEDVCQPKLCREMEEASIPVVDFEKLSSEEEERKKLRDACEKSGCFRIINHPIPLSLMADMKLLAKYLHDLPKDIKMRNKAIIPDSGYVQQIL</sequence>
<dbReference type="InterPro" id="IPR005123">
    <property type="entry name" value="Oxoglu/Fe-dep_dioxygenase_dom"/>
</dbReference>
<evidence type="ECO:0000259" key="4">
    <source>
        <dbReference type="PROSITE" id="PS51471"/>
    </source>
</evidence>
<reference evidence="5" key="1">
    <citation type="submission" date="2018-05" db="EMBL/GenBank/DDBJ databases">
        <title>Draft genome of Mucuna pruriens seed.</title>
        <authorList>
            <person name="Nnadi N.E."/>
            <person name="Vos R."/>
            <person name="Hasami M.H."/>
            <person name="Devisetty U.K."/>
            <person name="Aguiy J.C."/>
        </authorList>
    </citation>
    <scope>NUCLEOTIDE SEQUENCE [LARGE SCALE GENOMIC DNA]</scope>
    <source>
        <strain evidence="5">JCA_2017</strain>
    </source>
</reference>
<keyword evidence="1 3" id="KW-0479">Metal-binding</keyword>
<dbReference type="InterPro" id="IPR044861">
    <property type="entry name" value="IPNS-like_FE2OG_OXY"/>
</dbReference>
<organism evidence="5 6">
    <name type="scientific">Mucuna pruriens</name>
    <name type="common">Velvet bean</name>
    <name type="synonym">Dolichos pruriens</name>
    <dbReference type="NCBI Taxonomy" id="157652"/>
    <lineage>
        <taxon>Eukaryota</taxon>
        <taxon>Viridiplantae</taxon>
        <taxon>Streptophyta</taxon>
        <taxon>Embryophyta</taxon>
        <taxon>Tracheophyta</taxon>
        <taxon>Spermatophyta</taxon>
        <taxon>Magnoliopsida</taxon>
        <taxon>eudicotyledons</taxon>
        <taxon>Gunneridae</taxon>
        <taxon>Pentapetalae</taxon>
        <taxon>rosids</taxon>
        <taxon>fabids</taxon>
        <taxon>Fabales</taxon>
        <taxon>Fabaceae</taxon>
        <taxon>Papilionoideae</taxon>
        <taxon>50 kb inversion clade</taxon>
        <taxon>NPAAA clade</taxon>
        <taxon>indigoferoid/millettioid clade</taxon>
        <taxon>Phaseoleae</taxon>
        <taxon>Mucuna</taxon>
    </lineage>
</organism>
<name>A0A371E568_MUCPR</name>
<evidence type="ECO:0000256" key="3">
    <source>
        <dbReference type="RuleBase" id="RU003682"/>
    </source>
</evidence>
<dbReference type="Proteomes" id="UP000257109">
    <property type="component" value="Unassembled WGS sequence"/>
</dbReference>
<evidence type="ECO:0000313" key="5">
    <source>
        <dbReference type="EMBL" id="RDX61170.1"/>
    </source>
</evidence>
<proteinExistence type="inferred from homology"/>
<dbReference type="InterPro" id="IPR027443">
    <property type="entry name" value="IPNS-like_sf"/>
</dbReference>
<evidence type="ECO:0000256" key="1">
    <source>
        <dbReference type="ARBA" id="ARBA00022723"/>
    </source>
</evidence>
<dbReference type="AlphaFoldDB" id="A0A371E568"/>
<feature type="non-terminal residue" evidence="5">
    <location>
        <position position="268"/>
    </location>
</feature>
<dbReference type="Pfam" id="PF14226">
    <property type="entry name" value="DIOX_N"/>
    <property type="match status" value="1"/>
</dbReference>
<dbReference type="PANTHER" id="PTHR47990">
    <property type="entry name" value="2-OXOGLUTARATE (2OG) AND FE(II)-DEPENDENT OXYGENASE SUPERFAMILY PROTEIN-RELATED"/>
    <property type="match status" value="1"/>
</dbReference>
<dbReference type="OrthoDB" id="288590at2759"/>
<dbReference type="SUPFAM" id="SSF51197">
    <property type="entry name" value="Clavaminate synthase-like"/>
    <property type="match status" value="2"/>
</dbReference>
<gene>
    <name evidence="5" type="primary">DAO</name>
    <name evidence="5" type="ORF">CR513_60623</name>
</gene>
<dbReference type="PROSITE" id="PS51471">
    <property type="entry name" value="FE2OG_OXY"/>
    <property type="match status" value="1"/>
</dbReference>
<comment type="similarity">
    <text evidence="3">Belongs to the iron/ascorbate-dependent oxidoreductase family.</text>
</comment>
<dbReference type="InterPro" id="IPR026992">
    <property type="entry name" value="DIOX_N"/>
</dbReference>
<dbReference type="Pfam" id="PF03171">
    <property type="entry name" value="2OG-FeII_Oxy"/>
    <property type="match status" value="1"/>
</dbReference>
<accession>A0A371E568</accession>
<keyword evidence="5" id="KW-0223">Dioxygenase</keyword>
<feature type="non-terminal residue" evidence="5">
    <location>
        <position position="1"/>
    </location>
</feature>
<evidence type="ECO:0000256" key="2">
    <source>
        <dbReference type="ARBA" id="ARBA00023004"/>
    </source>
</evidence>
<keyword evidence="6" id="KW-1185">Reference proteome</keyword>
<keyword evidence="3" id="KW-0560">Oxidoreductase</keyword>
<dbReference type="EMBL" id="QJKJ01016307">
    <property type="protein sequence ID" value="RDX61170.1"/>
    <property type="molecule type" value="Genomic_DNA"/>
</dbReference>
<dbReference type="InterPro" id="IPR050231">
    <property type="entry name" value="Iron_ascorbate_oxido_reductase"/>
</dbReference>
<dbReference type="GO" id="GO:0046872">
    <property type="term" value="F:metal ion binding"/>
    <property type="evidence" value="ECO:0007669"/>
    <property type="project" value="UniProtKB-KW"/>
</dbReference>
<dbReference type="STRING" id="157652.A0A371E568"/>
<dbReference type="Gene3D" id="2.60.120.330">
    <property type="entry name" value="B-lactam Antibiotic, Isopenicillin N Synthase, Chain"/>
    <property type="match status" value="2"/>
</dbReference>
<keyword evidence="2 3" id="KW-0408">Iron</keyword>
<comment type="caution">
    <text evidence="5">The sequence shown here is derived from an EMBL/GenBank/DDBJ whole genome shotgun (WGS) entry which is preliminary data.</text>
</comment>
<protein>
    <submittedName>
        <fullName evidence="5">2-oxoglutarate-dependent dioxygenase DAO</fullName>
    </submittedName>
</protein>
<feature type="domain" description="Fe2OG dioxygenase" evidence="4">
    <location>
        <begin position="20"/>
        <end position="122"/>
    </location>
</feature>